<gene>
    <name evidence="2" type="ORF">JOE57_001973</name>
</gene>
<dbReference type="CDD" id="cd01832">
    <property type="entry name" value="SGNH_hydrolase_like_1"/>
    <property type="match status" value="1"/>
</dbReference>
<feature type="domain" description="SGNH hydrolase-type esterase" evidence="1">
    <location>
        <begin position="9"/>
        <end position="183"/>
    </location>
</feature>
<dbReference type="Proteomes" id="UP000704762">
    <property type="component" value="Unassembled WGS sequence"/>
</dbReference>
<organism evidence="2 3">
    <name type="scientific">Microlunatus panaciterrae</name>
    <dbReference type="NCBI Taxonomy" id="400768"/>
    <lineage>
        <taxon>Bacteria</taxon>
        <taxon>Bacillati</taxon>
        <taxon>Actinomycetota</taxon>
        <taxon>Actinomycetes</taxon>
        <taxon>Propionibacteriales</taxon>
        <taxon>Propionibacteriaceae</taxon>
        <taxon>Microlunatus</taxon>
    </lineage>
</organism>
<name>A0ABS2RJA1_9ACTN</name>
<dbReference type="SUPFAM" id="SSF52266">
    <property type="entry name" value="SGNH hydrolase"/>
    <property type="match status" value="1"/>
</dbReference>
<dbReference type="RefSeq" id="WP_338041246.1">
    <property type="nucleotide sequence ID" value="NZ_BAAAQP010000002.1"/>
</dbReference>
<evidence type="ECO:0000313" key="2">
    <source>
        <dbReference type="EMBL" id="MBM7799052.1"/>
    </source>
</evidence>
<dbReference type="InterPro" id="IPR013830">
    <property type="entry name" value="SGNH_hydro"/>
</dbReference>
<sequence length="261" mass="28855">MRRFRRYVAIGDSTTEGMEDPDGAGGYRGWADRLAEHVARAQDEPVEYANLAVRGLRVGAIRATQLDQALSLDPDLMTIVGGVNDVIGPRPDFERVRAELTSMFGAARARDVTVLTFTMPDPSSVNPLGRHLRQRMFRLNTVIRAEAERHGVLVMDFDRYAIGQDRRLWFDDRLHVNSLGHERIGAALAWRLGLDGTDESWAEPLPAQTGLGLAVRRAASDIAWVVSYLAPWLGRSIRGIPHSAGVVAKRPVPTIVSRPDS</sequence>
<dbReference type="PANTHER" id="PTHR43784:SF2">
    <property type="entry name" value="GDSL-LIKE LIPASE_ACYLHYDROLASE, PUTATIVE (AFU_ORTHOLOGUE AFUA_2G00820)-RELATED"/>
    <property type="match status" value="1"/>
</dbReference>
<evidence type="ECO:0000313" key="3">
    <source>
        <dbReference type="Proteomes" id="UP000704762"/>
    </source>
</evidence>
<dbReference type="InterPro" id="IPR053140">
    <property type="entry name" value="GDSL_Rv0518-like"/>
</dbReference>
<dbReference type="Gene3D" id="3.40.50.1110">
    <property type="entry name" value="SGNH hydrolase"/>
    <property type="match status" value="1"/>
</dbReference>
<evidence type="ECO:0000259" key="1">
    <source>
        <dbReference type="Pfam" id="PF13472"/>
    </source>
</evidence>
<proteinExistence type="predicted"/>
<dbReference type="Pfam" id="PF13472">
    <property type="entry name" value="Lipase_GDSL_2"/>
    <property type="match status" value="1"/>
</dbReference>
<comment type="caution">
    <text evidence="2">The sequence shown here is derived from an EMBL/GenBank/DDBJ whole genome shotgun (WGS) entry which is preliminary data.</text>
</comment>
<reference evidence="2 3" key="1">
    <citation type="submission" date="2021-01" db="EMBL/GenBank/DDBJ databases">
        <title>Sequencing the genomes of 1000 actinobacteria strains.</title>
        <authorList>
            <person name="Klenk H.-P."/>
        </authorList>
    </citation>
    <scope>NUCLEOTIDE SEQUENCE [LARGE SCALE GENOMIC DNA]</scope>
    <source>
        <strain evidence="2 3">DSM 18662</strain>
    </source>
</reference>
<keyword evidence="3" id="KW-1185">Reference proteome</keyword>
<dbReference type="InterPro" id="IPR036514">
    <property type="entry name" value="SGNH_hydro_sf"/>
</dbReference>
<dbReference type="EMBL" id="JAFBCF010000001">
    <property type="protein sequence ID" value="MBM7799052.1"/>
    <property type="molecule type" value="Genomic_DNA"/>
</dbReference>
<accession>A0ABS2RJA1</accession>
<protein>
    <submittedName>
        <fullName evidence="2">Lysophospholipase L1-like esterase</fullName>
    </submittedName>
</protein>
<dbReference type="PANTHER" id="PTHR43784">
    <property type="entry name" value="GDSL-LIKE LIPASE/ACYLHYDROLASE, PUTATIVE (AFU_ORTHOLOGUE AFUA_2G00820)-RELATED"/>
    <property type="match status" value="1"/>
</dbReference>